<proteinExistence type="predicted"/>
<protein>
    <submittedName>
        <fullName evidence="1">Uncharacterized protein</fullName>
    </submittedName>
</protein>
<dbReference type="AlphaFoldDB" id="A0A0E9TGL7"/>
<name>A0A0E9TGL7_ANGAN</name>
<reference evidence="1" key="1">
    <citation type="submission" date="2014-11" db="EMBL/GenBank/DDBJ databases">
        <authorList>
            <person name="Amaro Gonzalez C."/>
        </authorList>
    </citation>
    <scope>NUCLEOTIDE SEQUENCE</scope>
</reference>
<evidence type="ECO:0000313" key="1">
    <source>
        <dbReference type="EMBL" id="JAH51853.1"/>
    </source>
</evidence>
<dbReference type="EMBL" id="GBXM01056724">
    <property type="protein sequence ID" value="JAH51853.1"/>
    <property type="molecule type" value="Transcribed_RNA"/>
</dbReference>
<sequence length="49" mass="5563">MIGIIIQYNQWDDAIMMNHKLIILNYVAHKIPQVACVCVCFHACVSVCV</sequence>
<organism evidence="1">
    <name type="scientific">Anguilla anguilla</name>
    <name type="common">European freshwater eel</name>
    <name type="synonym">Muraena anguilla</name>
    <dbReference type="NCBI Taxonomy" id="7936"/>
    <lineage>
        <taxon>Eukaryota</taxon>
        <taxon>Metazoa</taxon>
        <taxon>Chordata</taxon>
        <taxon>Craniata</taxon>
        <taxon>Vertebrata</taxon>
        <taxon>Euteleostomi</taxon>
        <taxon>Actinopterygii</taxon>
        <taxon>Neopterygii</taxon>
        <taxon>Teleostei</taxon>
        <taxon>Anguilliformes</taxon>
        <taxon>Anguillidae</taxon>
        <taxon>Anguilla</taxon>
    </lineage>
</organism>
<accession>A0A0E9TGL7</accession>
<reference evidence="1" key="2">
    <citation type="journal article" date="2015" name="Fish Shellfish Immunol.">
        <title>Early steps in the European eel (Anguilla anguilla)-Vibrio vulnificus interaction in the gills: Role of the RtxA13 toxin.</title>
        <authorList>
            <person name="Callol A."/>
            <person name="Pajuelo D."/>
            <person name="Ebbesson L."/>
            <person name="Teles M."/>
            <person name="MacKenzie S."/>
            <person name="Amaro C."/>
        </authorList>
    </citation>
    <scope>NUCLEOTIDE SEQUENCE</scope>
</reference>